<evidence type="ECO:0000256" key="1">
    <source>
        <dbReference type="ARBA" id="ARBA00022884"/>
    </source>
</evidence>
<dbReference type="FunFam" id="1.10.10.10:FF:000131">
    <property type="entry name" value="la-related protein 1B isoform X2"/>
    <property type="match status" value="1"/>
</dbReference>
<feature type="domain" description="HTH La-type RNA-binding" evidence="4">
    <location>
        <begin position="329"/>
        <end position="418"/>
    </location>
</feature>
<feature type="region of interest" description="Disordered" evidence="3">
    <location>
        <begin position="201"/>
        <end position="233"/>
    </location>
</feature>
<dbReference type="CDD" id="cd07323">
    <property type="entry name" value="LAM"/>
    <property type="match status" value="1"/>
</dbReference>
<dbReference type="PANTHER" id="PTHR22792:SF169">
    <property type="entry name" value="ATP SYNTHASE, A SUBUNIT"/>
    <property type="match status" value="1"/>
</dbReference>
<dbReference type="EMBL" id="JAXIOK010000023">
    <property type="protein sequence ID" value="KAK4742899.1"/>
    <property type="molecule type" value="Genomic_DNA"/>
</dbReference>
<dbReference type="InterPro" id="IPR045180">
    <property type="entry name" value="La_dom_prot"/>
</dbReference>
<evidence type="ECO:0000256" key="3">
    <source>
        <dbReference type="SAM" id="MobiDB-lite"/>
    </source>
</evidence>
<dbReference type="Gene3D" id="1.10.10.10">
    <property type="entry name" value="Winged helix-like DNA-binding domain superfamily/Winged helix DNA-binding domain"/>
    <property type="match status" value="1"/>
</dbReference>
<gene>
    <name evidence="5" type="ORF">SAY87_000900</name>
</gene>
<dbReference type="SUPFAM" id="SSF46785">
    <property type="entry name" value="Winged helix' DNA-binding domain"/>
    <property type="match status" value="1"/>
</dbReference>
<reference evidence="5 6" key="1">
    <citation type="journal article" date="2023" name="Hortic Res">
        <title>Pangenome of water caltrop reveals structural variations and asymmetric subgenome divergence after allopolyploidization.</title>
        <authorList>
            <person name="Zhang X."/>
            <person name="Chen Y."/>
            <person name="Wang L."/>
            <person name="Yuan Y."/>
            <person name="Fang M."/>
            <person name="Shi L."/>
            <person name="Lu R."/>
            <person name="Comes H.P."/>
            <person name="Ma Y."/>
            <person name="Chen Y."/>
            <person name="Huang G."/>
            <person name="Zhou Y."/>
            <person name="Zheng Z."/>
            <person name="Qiu Y."/>
        </authorList>
    </citation>
    <scope>NUCLEOTIDE SEQUENCE [LARGE SCALE GENOMIC DNA]</scope>
    <source>
        <tissue evidence="5">Roots</tissue>
    </source>
</reference>
<keyword evidence="6" id="KW-1185">Reference proteome</keyword>
<dbReference type="Pfam" id="PF05383">
    <property type="entry name" value="La"/>
    <property type="match status" value="1"/>
</dbReference>
<dbReference type="GO" id="GO:0003723">
    <property type="term" value="F:RNA binding"/>
    <property type="evidence" value="ECO:0007669"/>
    <property type="project" value="UniProtKB-UniRule"/>
</dbReference>
<dbReference type="AlphaFoldDB" id="A0AAN7JGJ2"/>
<proteinExistence type="predicted"/>
<dbReference type="InterPro" id="IPR006630">
    <property type="entry name" value="La_HTH"/>
</dbReference>
<evidence type="ECO:0000313" key="6">
    <source>
        <dbReference type="Proteomes" id="UP001345219"/>
    </source>
</evidence>
<protein>
    <recommendedName>
        <fullName evidence="4">HTH La-type RNA-binding domain-containing protein</fullName>
    </recommendedName>
</protein>
<dbReference type="PROSITE" id="PS50961">
    <property type="entry name" value="HTH_LA"/>
    <property type="match status" value="1"/>
</dbReference>
<comment type="caution">
    <text evidence="5">The sequence shown here is derived from an EMBL/GenBank/DDBJ whole genome shotgun (WGS) entry which is preliminary data.</text>
</comment>
<feature type="region of interest" description="Disordered" evidence="3">
    <location>
        <begin position="127"/>
        <end position="175"/>
    </location>
</feature>
<feature type="compositionally biased region" description="Polar residues" evidence="3">
    <location>
        <begin position="64"/>
        <end position="74"/>
    </location>
</feature>
<evidence type="ECO:0000259" key="4">
    <source>
        <dbReference type="PROSITE" id="PS50961"/>
    </source>
</evidence>
<sequence>MAAANPYSSFKAATAGASPHALWNKSLYPEPMTSTASSHLVTPVIVPVIASSASTGAEVATAGGSESVSASNGNAGKKPAWSSPSSGPEVGAAMEVQSWPSLAESVKDPTEPSLLSVKALADGLSSMSISQGTEPEPPQKHSAKQRHGNSSVNHHPVSTRQRSMKQNGAATSGDVLSQAPPLLEQSVGMWPRLSPGYHNPRNNFASQFHGFNDHPRQHHNSFRNRNGSIHPRGSFNYQNFGGWHNQQHGNQIWASNRSFVNSRDHRQKAIPGPIRPPPPPYVPYAPLPSSVWCYSPIGYPASSSYYVPAPARDLQGAPFPLSPQSDYVPTIDPPLHTKILHQIEYYFSVENLVKDTFLRQNMDEQGWVPISLIAGFRKVLNLTDNKSVILDSLQASTVVELQGDKIRRRNDWMRWIMPYSFQVSSSTAPQGCLNIL</sequence>
<name>A0AAN7JGJ2_9MYRT</name>
<evidence type="ECO:0000313" key="5">
    <source>
        <dbReference type="EMBL" id="KAK4742899.1"/>
    </source>
</evidence>
<dbReference type="InterPro" id="IPR036388">
    <property type="entry name" value="WH-like_DNA-bd_sf"/>
</dbReference>
<keyword evidence="1 2" id="KW-0694">RNA-binding</keyword>
<dbReference type="InterPro" id="IPR036390">
    <property type="entry name" value="WH_DNA-bd_sf"/>
</dbReference>
<accession>A0AAN7JGJ2</accession>
<feature type="region of interest" description="Disordered" evidence="3">
    <location>
        <begin position="55"/>
        <end position="92"/>
    </location>
</feature>
<dbReference type="SMART" id="SM00715">
    <property type="entry name" value="LA"/>
    <property type="match status" value="1"/>
</dbReference>
<dbReference type="PANTHER" id="PTHR22792">
    <property type="entry name" value="LUPUS LA PROTEIN-RELATED"/>
    <property type="match status" value="1"/>
</dbReference>
<feature type="compositionally biased region" description="Polar residues" evidence="3">
    <location>
        <begin position="148"/>
        <end position="170"/>
    </location>
</feature>
<dbReference type="Proteomes" id="UP001345219">
    <property type="component" value="Chromosome 1"/>
</dbReference>
<organism evidence="5 6">
    <name type="scientific">Trapa incisa</name>
    <dbReference type="NCBI Taxonomy" id="236973"/>
    <lineage>
        <taxon>Eukaryota</taxon>
        <taxon>Viridiplantae</taxon>
        <taxon>Streptophyta</taxon>
        <taxon>Embryophyta</taxon>
        <taxon>Tracheophyta</taxon>
        <taxon>Spermatophyta</taxon>
        <taxon>Magnoliopsida</taxon>
        <taxon>eudicotyledons</taxon>
        <taxon>Gunneridae</taxon>
        <taxon>Pentapetalae</taxon>
        <taxon>rosids</taxon>
        <taxon>malvids</taxon>
        <taxon>Myrtales</taxon>
        <taxon>Lythraceae</taxon>
        <taxon>Trapa</taxon>
    </lineage>
</organism>
<evidence type="ECO:0000256" key="2">
    <source>
        <dbReference type="PROSITE-ProRule" id="PRU00332"/>
    </source>
</evidence>